<keyword evidence="2" id="KW-1003">Cell membrane</keyword>
<keyword evidence="4 6" id="KW-1133">Transmembrane helix</keyword>
<name>A0A5M8P0Q6_9BACT</name>
<reference evidence="7 8" key="1">
    <citation type="submission" date="2019-03" db="EMBL/GenBank/DDBJ databases">
        <title>Single cell metagenomics reveals metabolic interactions within the superorganism composed of flagellate Streblomastix strix and complex community of Bacteroidetes bacteria on its surface.</title>
        <authorList>
            <person name="Treitli S.C."/>
            <person name="Kolisko M."/>
            <person name="Husnik F."/>
            <person name="Keeling P."/>
            <person name="Hampl V."/>
        </authorList>
    </citation>
    <scope>NUCLEOTIDE SEQUENCE [LARGE SCALE GENOMIC DNA]</scope>
    <source>
        <strain evidence="7">St1</strain>
    </source>
</reference>
<dbReference type="PANTHER" id="PTHR30086:SF20">
    <property type="entry name" value="ARGININE EXPORTER PROTEIN ARGO-RELATED"/>
    <property type="match status" value="1"/>
</dbReference>
<sequence length="215" mass="24134">MFSILYRGILIGILVSAPMGPIGLLCLQRTIYKGRWHGFFSGVGAAISDMLYALITCMGMGFVIMFIEDNQAILQVIGSILLMFFGIYTYRSNPSFRKPKDSSRKRSYSQDALTAFVLTLSNPLIIFLFIALFARFNFINPDAKLYSMILGLLSIFIGALLWWFILTMTVGTLLHGVFKERGIKVMNRMIGVIIVALSIGGLLYSIWEMNQKSLV</sequence>
<dbReference type="Pfam" id="PF01810">
    <property type="entry name" value="LysE"/>
    <property type="match status" value="1"/>
</dbReference>
<feature type="transmembrane region" description="Helical" evidence="6">
    <location>
        <begin position="145"/>
        <end position="178"/>
    </location>
</feature>
<feature type="transmembrane region" description="Helical" evidence="6">
    <location>
        <begin position="6"/>
        <end position="27"/>
    </location>
</feature>
<evidence type="ECO:0008006" key="9">
    <source>
        <dbReference type="Google" id="ProtNLM"/>
    </source>
</evidence>
<feature type="transmembrane region" description="Helical" evidence="6">
    <location>
        <begin position="112"/>
        <end position="133"/>
    </location>
</feature>
<feature type="transmembrane region" description="Helical" evidence="6">
    <location>
        <begin position="39"/>
        <end position="67"/>
    </location>
</feature>
<dbReference type="EMBL" id="SNRX01000011">
    <property type="protein sequence ID" value="KAA6302009.1"/>
    <property type="molecule type" value="Genomic_DNA"/>
</dbReference>
<evidence type="ECO:0000256" key="3">
    <source>
        <dbReference type="ARBA" id="ARBA00022692"/>
    </source>
</evidence>
<proteinExistence type="predicted"/>
<organism evidence="7 8">
    <name type="scientific">Candidatus Ordinivivax streblomastigis</name>
    <dbReference type="NCBI Taxonomy" id="2540710"/>
    <lineage>
        <taxon>Bacteria</taxon>
        <taxon>Pseudomonadati</taxon>
        <taxon>Bacteroidota</taxon>
        <taxon>Bacteroidia</taxon>
        <taxon>Bacteroidales</taxon>
        <taxon>Candidatus Ordinivivax</taxon>
    </lineage>
</organism>
<evidence type="ECO:0000256" key="6">
    <source>
        <dbReference type="SAM" id="Phobius"/>
    </source>
</evidence>
<keyword evidence="5 6" id="KW-0472">Membrane</keyword>
<evidence type="ECO:0000256" key="5">
    <source>
        <dbReference type="ARBA" id="ARBA00023136"/>
    </source>
</evidence>
<evidence type="ECO:0000313" key="8">
    <source>
        <dbReference type="Proteomes" id="UP000324575"/>
    </source>
</evidence>
<dbReference type="AlphaFoldDB" id="A0A5M8P0Q6"/>
<comment type="caution">
    <text evidence="7">The sequence shown here is derived from an EMBL/GenBank/DDBJ whole genome shotgun (WGS) entry which is preliminary data.</text>
</comment>
<evidence type="ECO:0000313" key="7">
    <source>
        <dbReference type="EMBL" id="KAA6302009.1"/>
    </source>
</evidence>
<gene>
    <name evidence="7" type="ORF">EZS26_001825</name>
</gene>
<keyword evidence="3 6" id="KW-0812">Transmembrane</keyword>
<dbReference type="GO" id="GO:0005886">
    <property type="term" value="C:plasma membrane"/>
    <property type="evidence" value="ECO:0007669"/>
    <property type="project" value="UniProtKB-SubCell"/>
</dbReference>
<dbReference type="Proteomes" id="UP000324575">
    <property type="component" value="Unassembled WGS sequence"/>
</dbReference>
<accession>A0A5M8P0Q6</accession>
<dbReference type="InterPro" id="IPR001123">
    <property type="entry name" value="LeuE-type"/>
</dbReference>
<dbReference type="PANTHER" id="PTHR30086">
    <property type="entry name" value="ARGININE EXPORTER PROTEIN ARGO"/>
    <property type="match status" value="1"/>
</dbReference>
<dbReference type="GO" id="GO:0015171">
    <property type="term" value="F:amino acid transmembrane transporter activity"/>
    <property type="evidence" value="ECO:0007669"/>
    <property type="project" value="TreeGrafter"/>
</dbReference>
<comment type="subcellular location">
    <subcellularLocation>
        <location evidence="1">Cell membrane</location>
        <topology evidence="1">Multi-pass membrane protein</topology>
    </subcellularLocation>
</comment>
<feature type="transmembrane region" description="Helical" evidence="6">
    <location>
        <begin position="190"/>
        <end position="207"/>
    </location>
</feature>
<protein>
    <recommendedName>
        <fullName evidence="9">Threonine efflux protein</fullName>
    </recommendedName>
</protein>
<evidence type="ECO:0000256" key="1">
    <source>
        <dbReference type="ARBA" id="ARBA00004651"/>
    </source>
</evidence>
<evidence type="ECO:0000256" key="2">
    <source>
        <dbReference type="ARBA" id="ARBA00022475"/>
    </source>
</evidence>
<evidence type="ECO:0000256" key="4">
    <source>
        <dbReference type="ARBA" id="ARBA00022989"/>
    </source>
</evidence>
<feature type="transmembrane region" description="Helical" evidence="6">
    <location>
        <begin position="73"/>
        <end position="91"/>
    </location>
</feature>